<feature type="signal peptide" evidence="2">
    <location>
        <begin position="1"/>
        <end position="28"/>
    </location>
</feature>
<dbReference type="EMBL" id="JAAIVB010000073">
    <property type="protein sequence ID" value="NEX63591.1"/>
    <property type="molecule type" value="Genomic_DNA"/>
</dbReference>
<evidence type="ECO:0000313" key="4">
    <source>
        <dbReference type="Proteomes" id="UP000482155"/>
    </source>
</evidence>
<gene>
    <name evidence="3" type="ORF">G3574_21140</name>
</gene>
<organism evidence="3 4">
    <name type="scientific">Noviherbaspirillum galbum</name>
    <dbReference type="NCBI Taxonomy" id="2709383"/>
    <lineage>
        <taxon>Bacteria</taxon>
        <taxon>Pseudomonadati</taxon>
        <taxon>Pseudomonadota</taxon>
        <taxon>Betaproteobacteria</taxon>
        <taxon>Burkholderiales</taxon>
        <taxon>Oxalobacteraceae</taxon>
        <taxon>Noviherbaspirillum</taxon>
    </lineage>
</organism>
<keyword evidence="2" id="KW-0732">Signal</keyword>
<protein>
    <submittedName>
        <fullName evidence="3">Uncharacterized protein</fullName>
    </submittedName>
</protein>
<feature type="chain" id="PRO_5025387576" evidence="2">
    <location>
        <begin position="29"/>
        <end position="77"/>
    </location>
</feature>
<evidence type="ECO:0000256" key="1">
    <source>
        <dbReference type="SAM" id="MobiDB-lite"/>
    </source>
</evidence>
<comment type="caution">
    <text evidence="3">The sequence shown here is derived from an EMBL/GenBank/DDBJ whole genome shotgun (WGS) entry which is preliminary data.</text>
</comment>
<dbReference type="RefSeq" id="WP_163967538.1">
    <property type="nucleotide sequence ID" value="NZ_JAAIVB010000073.1"/>
</dbReference>
<accession>A0A6B3SSF9</accession>
<keyword evidence="4" id="KW-1185">Reference proteome</keyword>
<name>A0A6B3SSF9_9BURK</name>
<proteinExistence type="predicted"/>
<dbReference type="Proteomes" id="UP000482155">
    <property type="component" value="Unassembled WGS sequence"/>
</dbReference>
<dbReference type="AlphaFoldDB" id="A0A6B3SSF9"/>
<feature type="region of interest" description="Disordered" evidence="1">
    <location>
        <begin position="32"/>
        <end position="77"/>
    </location>
</feature>
<evidence type="ECO:0000313" key="3">
    <source>
        <dbReference type="EMBL" id="NEX63591.1"/>
    </source>
</evidence>
<reference evidence="3 4" key="1">
    <citation type="submission" date="2020-02" db="EMBL/GenBank/DDBJ databases">
        <authorList>
            <person name="Kim M.K."/>
        </authorList>
    </citation>
    <scope>NUCLEOTIDE SEQUENCE [LARGE SCALE GENOMIC DNA]</scope>
    <source>
        <strain evidence="3 4">17J57-3</strain>
    </source>
</reference>
<evidence type="ECO:0000256" key="2">
    <source>
        <dbReference type="SAM" id="SignalP"/>
    </source>
</evidence>
<sequence length="77" mass="6756">MSQAGVPGGGRLALAILAASLTAGCAITAGGSGIGAPPPAVQGANDAQGSPLSVPGSGMGVGSGNPGAAETGSAAGR</sequence>